<protein>
    <recommendedName>
        <fullName evidence="7">Nucleolar GTP-binding protein 2</fullName>
    </recommendedName>
</protein>
<dbReference type="CDD" id="cd01858">
    <property type="entry name" value="NGP_1"/>
    <property type="match status" value="1"/>
</dbReference>
<dbReference type="SUPFAM" id="SSF52540">
    <property type="entry name" value="P-loop containing nucleoside triphosphate hydrolases"/>
    <property type="match status" value="1"/>
</dbReference>
<dbReference type="InterPro" id="IPR006073">
    <property type="entry name" value="GTP-bd"/>
</dbReference>
<dbReference type="InterPro" id="IPR023179">
    <property type="entry name" value="GTP-bd_ortho_bundle_sf"/>
</dbReference>
<comment type="subcellular location">
    <subcellularLocation>
        <location evidence="1 7">Nucleus</location>
        <location evidence="1 7">Nucleolus</location>
    </subcellularLocation>
</comment>
<dbReference type="FunFam" id="3.40.50.300:FF:000559">
    <property type="entry name" value="Nuclear/nucleolar GTPase 2"/>
    <property type="match status" value="1"/>
</dbReference>
<feature type="region of interest" description="Disordered" evidence="8">
    <location>
        <begin position="607"/>
        <end position="664"/>
    </location>
</feature>
<comment type="similarity">
    <text evidence="7">Belongs to the TRAFAC class YlqF/YawG GTPase family. NOG2 subfamily.</text>
</comment>
<dbReference type="PANTHER" id="PTHR11089:SF9">
    <property type="entry name" value="NUCLEOLAR GTP-BINDING PROTEIN 2"/>
    <property type="match status" value="1"/>
</dbReference>
<dbReference type="GO" id="GO:0005730">
    <property type="term" value="C:nucleolus"/>
    <property type="evidence" value="ECO:0007669"/>
    <property type="project" value="UniProtKB-SubCell"/>
</dbReference>
<feature type="compositionally biased region" description="Polar residues" evidence="8">
    <location>
        <begin position="487"/>
        <end position="501"/>
    </location>
</feature>
<organism evidence="10">
    <name type="scientific">Xenopsylla cheopis</name>
    <name type="common">Oriental rat flea</name>
    <name type="synonym">Pulex cheopis</name>
    <dbReference type="NCBI Taxonomy" id="163159"/>
    <lineage>
        <taxon>Eukaryota</taxon>
        <taxon>Metazoa</taxon>
        <taxon>Ecdysozoa</taxon>
        <taxon>Arthropoda</taxon>
        <taxon>Hexapoda</taxon>
        <taxon>Insecta</taxon>
        <taxon>Pterygota</taxon>
        <taxon>Neoptera</taxon>
        <taxon>Endopterygota</taxon>
        <taxon>Siphonaptera</taxon>
        <taxon>Pulicidae</taxon>
        <taxon>Xenopsyllinae</taxon>
        <taxon>Xenopsylla</taxon>
    </lineage>
</organism>
<feature type="region of interest" description="Disordered" evidence="8">
    <location>
        <begin position="554"/>
        <end position="589"/>
    </location>
</feature>
<reference evidence="10" key="1">
    <citation type="submission" date="2020-03" db="EMBL/GenBank/DDBJ databases">
        <title>Transcriptomic Profiling of the Digestive Tract of the Rat Flea, Xenopsylla cheopis, Following Blood Feeding and Infection with Yersinia pestis.</title>
        <authorList>
            <person name="Bland D.M."/>
            <person name="Martens C.A."/>
            <person name="Virtaneva K."/>
            <person name="Kanakabandi K."/>
            <person name="Long D."/>
            <person name="Rosenke R."/>
            <person name="Saturday G.A."/>
            <person name="Hoyt F.H."/>
            <person name="Bruno D.P."/>
            <person name="Ribeiro J.M.C."/>
            <person name="Hinnebusch J."/>
        </authorList>
    </citation>
    <scope>NUCLEOTIDE SEQUENCE</scope>
</reference>
<evidence type="ECO:0000256" key="3">
    <source>
        <dbReference type="ARBA" id="ARBA00023134"/>
    </source>
</evidence>
<dbReference type="InterPro" id="IPR030378">
    <property type="entry name" value="G_CP_dom"/>
</dbReference>
<feature type="compositionally biased region" description="Polar residues" evidence="8">
    <location>
        <begin position="611"/>
        <end position="621"/>
    </location>
</feature>
<dbReference type="FunFam" id="1.10.1580.10:FF:000001">
    <property type="entry name" value="Nucleolar GTP-binding protein 2"/>
    <property type="match status" value="1"/>
</dbReference>
<dbReference type="InterPro" id="IPR050755">
    <property type="entry name" value="TRAFAC_YlqF/YawG_RiboMat"/>
</dbReference>
<dbReference type="Pfam" id="PF01926">
    <property type="entry name" value="MMR_HSR1"/>
    <property type="match status" value="1"/>
</dbReference>
<comment type="function">
    <text evidence="5">GTPase that associates with pre-60S ribosomal subunits in the nucleolus and is required for their nuclear export and maturation. May promote cell proliferation possibly by increasing p53/TP53 protein levels, and consequently those of its downstream product CDKN1A/p21, and decreasing RPL23A protein levels.</text>
</comment>
<evidence type="ECO:0000313" key="10">
    <source>
        <dbReference type="EMBL" id="NOV44805.1"/>
    </source>
</evidence>
<feature type="compositionally biased region" description="Polar residues" evidence="8">
    <location>
        <begin position="16"/>
        <end position="26"/>
    </location>
</feature>
<dbReference type="InterPro" id="IPR024929">
    <property type="entry name" value="GNL2_CP_dom"/>
</dbReference>
<evidence type="ECO:0000256" key="1">
    <source>
        <dbReference type="ARBA" id="ARBA00004604"/>
    </source>
</evidence>
<sequence>MAKTKSTPGAPRKQGFNKSGHSMNPERSTEGLKGVAKPRTKATINRLQMYRNFKAKRDRTGKILTPAPFQGRLSSGTVSRVEPNQKWFGNSRVISQNALQKFQEELGAAVKNPYDVVMKPTTLPVTLLNEAAKYSRVHLLNTESFESTFGKKKLRKRPNLKVADVLSLSQTVQDSAEKYDDLKDYDRVKEDDGVKDSVRDWVFGAGQSKRIWNELYKVIDSSDVLLQVLDARDPMGTRSPHIEKFLKTDKPHKHLIFILNKVDLVPTWVTQRWVAILSAEYPTVAFHASLTHPFGKGSLINLLRQFGKLHIDKKQISVGFIGYPNVGKSSVINTLRSKKVCKVAPIAGETKVWQYITLMRRIYLIDCPGVVYPSAETDAEKVLKGVVRVELVQNPEDYVGVVLERVRPEYMRRTYKIDQWDSCIDFLEKLAARTGKLLKGGEPDTVITARMVLNDWQRGKLPFYVVPVGYESKNLNESNNEVNNDNIQATTTDTDNSVQENQDVEDKENDNKLSVVQDFHKIRVGLEFEVKDDIKELDPIQGLEKLQKKAKPKVKSIEEEEDSSDFSDFYSHSDEEHEEIFESPSKAKKSKIVSGSGEFDVEMVSKAKGKANQQTINQSQEPVKKLTSRQRRALEKAQMRRKTGSTFYKENNVKNRNRNKKKVI</sequence>
<dbReference type="EMBL" id="GIIL01001079">
    <property type="protein sequence ID" value="NOV44805.1"/>
    <property type="molecule type" value="Transcribed_RNA"/>
</dbReference>
<evidence type="ECO:0000256" key="4">
    <source>
        <dbReference type="ARBA" id="ARBA00023242"/>
    </source>
</evidence>
<feature type="region of interest" description="Disordered" evidence="8">
    <location>
        <begin position="1"/>
        <end position="39"/>
    </location>
</feature>
<evidence type="ECO:0000256" key="5">
    <source>
        <dbReference type="ARBA" id="ARBA00054763"/>
    </source>
</evidence>
<keyword evidence="2 7" id="KW-0547">Nucleotide-binding</keyword>
<accession>A0A6M2DEV5</accession>
<evidence type="ECO:0000259" key="9">
    <source>
        <dbReference type="PROSITE" id="PS51721"/>
    </source>
</evidence>
<keyword evidence="4 7" id="KW-0539">Nucleus</keyword>
<evidence type="ECO:0000256" key="7">
    <source>
        <dbReference type="RuleBase" id="RU364023"/>
    </source>
</evidence>
<dbReference type="AlphaFoldDB" id="A0A6M2DEV5"/>
<dbReference type="PANTHER" id="PTHR11089">
    <property type="entry name" value="GTP-BINDING PROTEIN-RELATED"/>
    <property type="match status" value="1"/>
</dbReference>
<dbReference type="InterPro" id="IPR027417">
    <property type="entry name" value="P-loop_NTPase"/>
</dbReference>
<feature type="domain" description="CP-type G" evidence="9">
    <location>
        <begin position="212"/>
        <end position="373"/>
    </location>
</feature>
<keyword evidence="3 7" id="KW-0342">GTP-binding</keyword>
<evidence type="ECO:0000256" key="6">
    <source>
        <dbReference type="ARBA" id="ARBA00065814"/>
    </source>
</evidence>
<comment type="subunit">
    <text evidence="6">Interacts with LYAR and RPL23A. Interacts with the nuclear importin-beta receptor and, at a lower extent, with importin-alpha.</text>
</comment>
<proteinExistence type="inferred from homology"/>
<evidence type="ECO:0000256" key="2">
    <source>
        <dbReference type="ARBA" id="ARBA00022741"/>
    </source>
</evidence>
<dbReference type="InterPro" id="IPR012971">
    <property type="entry name" value="NOG2_N_dom"/>
</dbReference>
<evidence type="ECO:0000256" key="8">
    <source>
        <dbReference type="SAM" id="MobiDB-lite"/>
    </source>
</evidence>
<feature type="compositionally biased region" description="Basic residues" evidence="8">
    <location>
        <begin position="655"/>
        <end position="664"/>
    </location>
</feature>
<feature type="region of interest" description="Disordered" evidence="8">
    <location>
        <begin position="474"/>
        <end position="510"/>
    </location>
</feature>
<dbReference type="Gene3D" id="3.40.50.300">
    <property type="entry name" value="P-loop containing nucleotide triphosphate hydrolases"/>
    <property type="match status" value="1"/>
</dbReference>
<dbReference type="GO" id="GO:0005525">
    <property type="term" value="F:GTP binding"/>
    <property type="evidence" value="ECO:0007669"/>
    <property type="project" value="UniProtKB-KW"/>
</dbReference>
<dbReference type="Gene3D" id="1.10.1580.10">
    <property type="match status" value="1"/>
</dbReference>
<dbReference type="PRINTS" id="PR00326">
    <property type="entry name" value="GTP1OBG"/>
</dbReference>
<feature type="compositionally biased region" description="Low complexity" evidence="8">
    <location>
        <begin position="474"/>
        <end position="486"/>
    </location>
</feature>
<name>A0A6M2DEV5_XENCH</name>
<dbReference type="PROSITE" id="PS51721">
    <property type="entry name" value="G_CP"/>
    <property type="match status" value="1"/>
</dbReference>
<dbReference type="Pfam" id="PF08153">
    <property type="entry name" value="NGP1NT"/>
    <property type="match status" value="1"/>
</dbReference>